<dbReference type="Gene3D" id="3.40.50.2300">
    <property type="match status" value="1"/>
</dbReference>
<feature type="domain" description="HTH LytTR-type" evidence="3">
    <location>
        <begin position="137"/>
        <end position="235"/>
    </location>
</feature>
<dbReference type="PROSITE" id="PS00387">
    <property type="entry name" value="PPASE"/>
    <property type="match status" value="1"/>
</dbReference>
<evidence type="ECO:0000313" key="4">
    <source>
        <dbReference type="EMBL" id="KAB7730265.1"/>
    </source>
</evidence>
<dbReference type="InterPro" id="IPR001789">
    <property type="entry name" value="Sig_transdc_resp-reg_receiver"/>
</dbReference>
<dbReference type="Pfam" id="PF04397">
    <property type="entry name" value="LytTR"/>
    <property type="match status" value="1"/>
</dbReference>
<protein>
    <submittedName>
        <fullName evidence="4">Response regulator</fullName>
    </submittedName>
</protein>
<dbReference type="SMART" id="SM00448">
    <property type="entry name" value="REC"/>
    <property type="match status" value="1"/>
</dbReference>
<sequence length="248" mass="28684">MNPLRILIVDNDPIDVIKLKVCIEELGHTWLAATDTVAHARDLIIQEKPDLVICDLITNVDEGCMEVMELLETLMIPVLFATRYPQDKLYEKLTQHPMMGYMVKPVHRLSLRSYIELVYPNTRKLLEEQALRDRRFLLLRDLQNKAVKVSLSTIKWVSTQGNYCDIYTTEQRFVRKISLNKLLPELDERFVRVHYSYAVNMDFIDALDASMLYVGETAIPIGRSYKKGLMQLLHTRQRESTSLAVGVA</sequence>
<organism evidence="4 5">
    <name type="scientific">Rudanella paleaurantiibacter</name>
    <dbReference type="NCBI Taxonomy" id="2614655"/>
    <lineage>
        <taxon>Bacteria</taxon>
        <taxon>Pseudomonadati</taxon>
        <taxon>Bacteroidota</taxon>
        <taxon>Cytophagia</taxon>
        <taxon>Cytophagales</taxon>
        <taxon>Cytophagaceae</taxon>
        <taxon>Rudanella</taxon>
    </lineage>
</organism>
<dbReference type="GO" id="GO:0003677">
    <property type="term" value="F:DNA binding"/>
    <property type="evidence" value="ECO:0007669"/>
    <property type="project" value="InterPro"/>
</dbReference>
<dbReference type="Pfam" id="PF00072">
    <property type="entry name" value="Response_reg"/>
    <property type="match status" value="1"/>
</dbReference>
<dbReference type="RefSeq" id="WP_152124862.1">
    <property type="nucleotide sequence ID" value="NZ_WELI01000005.1"/>
</dbReference>
<evidence type="ECO:0000259" key="2">
    <source>
        <dbReference type="PROSITE" id="PS50110"/>
    </source>
</evidence>
<evidence type="ECO:0000259" key="3">
    <source>
        <dbReference type="PROSITE" id="PS50930"/>
    </source>
</evidence>
<proteinExistence type="predicted"/>
<dbReference type="PROSITE" id="PS50930">
    <property type="entry name" value="HTH_LYTTR"/>
    <property type="match status" value="1"/>
</dbReference>
<dbReference type="Gene3D" id="2.40.50.1020">
    <property type="entry name" value="LytTr DNA-binding domain"/>
    <property type="match status" value="1"/>
</dbReference>
<dbReference type="Proteomes" id="UP000488299">
    <property type="component" value="Unassembled WGS sequence"/>
</dbReference>
<reference evidence="4 5" key="1">
    <citation type="submission" date="2019-10" db="EMBL/GenBank/DDBJ databases">
        <title>Rudanella paleaurantiibacter sp. nov., isolated from sludge.</title>
        <authorList>
            <person name="Xu S.Q."/>
        </authorList>
    </citation>
    <scope>NUCLEOTIDE SEQUENCE [LARGE SCALE GENOMIC DNA]</scope>
    <source>
        <strain evidence="4 5">HX-22-17</strain>
    </source>
</reference>
<dbReference type="InterPro" id="IPR011006">
    <property type="entry name" value="CheY-like_superfamily"/>
</dbReference>
<dbReference type="SUPFAM" id="SSF52172">
    <property type="entry name" value="CheY-like"/>
    <property type="match status" value="1"/>
</dbReference>
<feature type="modified residue" description="4-aspartylphosphate" evidence="1">
    <location>
        <position position="55"/>
    </location>
</feature>
<dbReference type="GO" id="GO:0000160">
    <property type="term" value="P:phosphorelay signal transduction system"/>
    <property type="evidence" value="ECO:0007669"/>
    <property type="project" value="InterPro"/>
</dbReference>
<feature type="domain" description="Response regulatory" evidence="2">
    <location>
        <begin position="5"/>
        <end position="119"/>
    </location>
</feature>
<evidence type="ECO:0000313" key="5">
    <source>
        <dbReference type="Proteomes" id="UP000488299"/>
    </source>
</evidence>
<name>A0A7J5TYW7_9BACT</name>
<keyword evidence="5" id="KW-1185">Reference proteome</keyword>
<accession>A0A7J5TYW7</accession>
<dbReference type="InterPro" id="IPR007492">
    <property type="entry name" value="LytTR_DNA-bd_dom"/>
</dbReference>
<dbReference type="SMART" id="SM00850">
    <property type="entry name" value="LytTR"/>
    <property type="match status" value="1"/>
</dbReference>
<dbReference type="AlphaFoldDB" id="A0A7J5TYW7"/>
<gene>
    <name evidence="4" type="ORF">F5984_13930</name>
</gene>
<keyword evidence="1" id="KW-0597">Phosphoprotein</keyword>
<evidence type="ECO:0000256" key="1">
    <source>
        <dbReference type="PROSITE-ProRule" id="PRU00169"/>
    </source>
</evidence>
<comment type="caution">
    <text evidence="4">The sequence shown here is derived from an EMBL/GenBank/DDBJ whole genome shotgun (WGS) entry which is preliminary data.</text>
</comment>
<dbReference type="PROSITE" id="PS50110">
    <property type="entry name" value="RESPONSE_REGULATORY"/>
    <property type="match status" value="1"/>
</dbReference>
<dbReference type="EMBL" id="WELI01000005">
    <property type="protein sequence ID" value="KAB7730265.1"/>
    <property type="molecule type" value="Genomic_DNA"/>
</dbReference>